<feature type="region of interest" description="Disordered" evidence="1">
    <location>
        <begin position="291"/>
        <end position="336"/>
    </location>
</feature>
<dbReference type="AlphaFoldDB" id="A0A0D0AHW1"/>
<accession>A0A0D0AHW1</accession>
<evidence type="ECO:0000313" key="2">
    <source>
        <dbReference type="EMBL" id="KIK49705.1"/>
    </source>
</evidence>
<gene>
    <name evidence="2" type="ORF">GYMLUDRAFT_253673</name>
</gene>
<feature type="compositionally biased region" description="Polar residues" evidence="1">
    <location>
        <begin position="240"/>
        <end position="255"/>
    </location>
</feature>
<dbReference type="Proteomes" id="UP000053593">
    <property type="component" value="Unassembled WGS sequence"/>
</dbReference>
<feature type="compositionally biased region" description="Polar residues" evidence="1">
    <location>
        <begin position="311"/>
        <end position="328"/>
    </location>
</feature>
<organism evidence="2 3">
    <name type="scientific">Collybiopsis luxurians FD-317 M1</name>
    <dbReference type="NCBI Taxonomy" id="944289"/>
    <lineage>
        <taxon>Eukaryota</taxon>
        <taxon>Fungi</taxon>
        <taxon>Dikarya</taxon>
        <taxon>Basidiomycota</taxon>
        <taxon>Agaricomycotina</taxon>
        <taxon>Agaricomycetes</taxon>
        <taxon>Agaricomycetidae</taxon>
        <taxon>Agaricales</taxon>
        <taxon>Marasmiineae</taxon>
        <taxon>Omphalotaceae</taxon>
        <taxon>Collybiopsis</taxon>
        <taxon>Collybiopsis luxurians</taxon>
    </lineage>
</organism>
<evidence type="ECO:0000256" key="1">
    <source>
        <dbReference type="SAM" id="MobiDB-lite"/>
    </source>
</evidence>
<feature type="region of interest" description="Disordered" evidence="1">
    <location>
        <begin position="216"/>
        <end position="256"/>
    </location>
</feature>
<proteinExistence type="predicted"/>
<name>A0A0D0AHW1_9AGAR</name>
<feature type="compositionally biased region" description="Basic and acidic residues" evidence="1">
    <location>
        <begin position="218"/>
        <end position="229"/>
    </location>
</feature>
<feature type="compositionally biased region" description="Low complexity" evidence="1">
    <location>
        <begin position="230"/>
        <end position="239"/>
    </location>
</feature>
<keyword evidence="3" id="KW-1185">Reference proteome</keyword>
<reference evidence="2 3" key="1">
    <citation type="submission" date="2014-04" db="EMBL/GenBank/DDBJ databases">
        <title>Evolutionary Origins and Diversification of the Mycorrhizal Mutualists.</title>
        <authorList>
            <consortium name="DOE Joint Genome Institute"/>
            <consortium name="Mycorrhizal Genomics Consortium"/>
            <person name="Kohler A."/>
            <person name="Kuo A."/>
            <person name="Nagy L.G."/>
            <person name="Floudas D."/>
            <person name="Copeland A."/>
            <person name="Barry K.W."/>
            <person name="Cichocki N."/>
            <person name="Veneault-Fourrey C."/>
            <person name="LaButti K."/>
            <person name="Lindquist E.A."/>
            <person name="Lipzen A."/>
            <person name="Lundell T."/>
            <person name="Morin E."/>
            <person name="Murat C."/>
            <person name="Riley R."/>
            <person name="Ohm R."/>
            <person name="Sun H."/>
            <person name="Tunlid A."/>
            <person name="Henrissat B."/>
            <person name="Grigoriev I.V."/>
            <person name="Hibbett D.S."/>
            <person name="Martin F."/>
        </authorList>
    </citation>
    <scope>NUCLEOTIDE SEQUENCE [LARGE SCALE GENOMIC DNA]</scope>
    <source>
        <strain evidence="2 3">FD-317 M1</strain>
    </source>
</reference>
<protein>
    <submittedName>
        <fullName evidence="2">Uncharacterized protein</fullName>
    </submittedName>
</protein>
<sequence length="336" mass="37414">MSLEDWMNQVALYCSSSGIVTDHQRIVTALTWLRSPATTYMKKYFDDNRFGKDLGSWDDFAKGAKDEITQLWTNKTLASKDFIKYAEQYQTLARIVDYQDGIHIDKLRRVISQELRNALVVFEVSGKTPNKWEDYLELLLMAYKALHPEKSKSVIFGTSNNKGNSSNDPNAMEIDMAKRSKGKAPEQANSQEPKHKYCQICAGKGMKSKAKTHNTVDCWDKPGNEDKWPASRPSSSSSPLTTGQGNTKGQPTQGAKKSFKARLLEIFDEMDSNEPVPPAAALNVNSTSVTEIVPPGLTGKGAAAQVDEVQSGPSRQIKQPQWARSQQFEVDFPKGL</sequence>
<evidence type="ECO:0000313" key="3">
    <source>
        <dbReference type="Proteomes" id="UP000053593"/>
    </source>
</evidence>
<dbReference type="EMBL" id="KN835089">
    <property type="protein sequence ID" value="KIK49705.1"/>
    <property type="molecule type" value="Genomic_DNA"/>
</dbReference>
<dbReference type="HOGENOM" id="CLU_027288_0_0_1"/>
<dbReference type="OrthoDB" id="3045710at2759"/>